<evidence type="ECO:0000256" key="2">
    <source>
        <dbReference type="ARBA" id="ARBA00017228"/>
    </source>
</evidence>
<dbReference type="SFLD" id="SFLDG01065">
    <property type="entry name" value="anaerobic_coproporphyrinogen-I"/>
    <property type="match status" value="1"/>
</dbReference>
<evidence type="ECO:0000256" key="6">
    <source>
        <dbReference type="ARBA" id="ARBA00023004"/>
    </source>
</evidence>
<dbReference type="NCBIfam" id="TIGR00539">
    <property type="entry name" value="hemN_rel"/>
    <property type="match status" value="1"/>
</dbReference>
<dbReference type="PANTHER" id="PTHR13932">
    <property type="entry name" value="COPROPORPHYRINIGEN III OXIDASE"/>
    <property type="match status" value="1"/>
</dbReference>
<dbReference type="InterPro" id="IPR006638">
    <property type="entry name" value="Elp3/MiaA/NifB-like_rSAM"/>
</dbReference>
<dbReference type="PROSITE" id="PS51918">
    <property type="entry name" value="RADICAL_SAM"/>
    <property type="match status" value="1"/>
</dbReference>
<protein>
    <recommendedName>
        <fullName evidence="2 9">Heme chaperone HemW</fullName>
    </recommendedName>
</protein>
<keyword evidence="7 9" id="KW-0411">Iron-sulfur</keyword>
<feature type="domain" description="Radical SAM core" evidence="10">
    <location>
        <begin position="1"/>
        <end position="234"/>
    </location>
</feature>
<gene>
    <name evidence="11" type="ordered locus">Amet_3051</name>
</gene>
<dbReference type="Gene3D" id="3.20.20.70">
    <property type="entry name" value="Aldolase class I"/>
    <property type="match status" value="1"/>
</dbReference>
<evidence type="ECO:0000256" key="7">
    <source>
        <dbReference type="ARBA" id="ARBA00023014"/>
    </source>
</evidence>
<organism evidence="11 12">
    <name type="scientific">Alkaliphilus metalliredigens (strain QYMF)</name>
    <dbReference type="NCBI Taxonomy" id="293826"/>
    <lineage>
        <taxon>Bacteria</taxon>
        <taxon>Bacillati</taxon>
        <taxon>Bacillota</taxon>
        <taxon>Clostridia</taxon>
        <taxon>Peptostreptococcales</taxon>
        <taxon>Natronincolaceae</taxon>
        <taxon>Alkaliphilus</taxon>
    </lineage>
</organism>
<accession>A6TSM3</accession>
<dbReference type="InterPro" id="IPR007197">
    <property type="entry name" value="rSAM"/>
</dbReference>
<dbReference type="OrthoDB" id="9808022at2"/>
<keyword evidence="12" id="KW-1185">Reference proteome</keyword>
<dbReference type="HOGENOM" id="CLU_027579_2_2_9"/>
<dbReference type="SMART" id="SM00729">
    <property type="entry name" value="Elp3"/>
    <property type="match status" value="1"/>
</dbReference>
<dbReference type="CDD" id="cd01335">
    <property type="entry name" value="Radical_SAM"/>
    <property type="match status" value="1"/>
</dbReference>
<evidence type="ECO:0000256" key="5">
    <source>
        <dbReference type="ARBA" id="ARBA00022723"/>
    </source>
</evidence>
<dbReference type="Proteomes" id="UP000001572">
    <property type="component" value="Chromosome"/>
</dbReference>
<evidence type="ECO:0000256" key="8">
    <source>
        <dbReference type="ARBA" id="ARBA00023186"/>
    </source>
</evidence>
<comment type="function">
    <text evidence="9">Probably acts as a heme chaperone, transferring heme to an unknown acceptor. Binds one molecule of heme per monomer, possibly covalently. Binds 1 [4Fe-4S] cluster. The cluster is coordinated with 3 cysteines and an exchangeable S-adenosyl-L-methionine.</text>
</comment>
<dbReference type="InterPro" id="IPR034505">
    <property type="entry name" value="Coproporphyrinogen-III_oxidase"/>
</dbReference>
<dbReference type="SFLD" id="SFLDS00029">
    <property type="entry name" value="Radical_SAM"/>
    <property type="match status" value="1"/>
</dbReference>
<dbReference type="InterPro" id="IPR058240">
    <property type="entry name" value="rSAM_sf"/>
</dbReference>
<keyword evidence="9" id="KW-0004">4Fe-4S</keyword>
<dbReference type="GO" id="GO:0004109">
    <property type="term" value="F:coproporphyrinogen oxidase activity"/>
    <property type="evidence" value="ECO:0007669"/>
    <property type="project" value="InterPro"/>
</dbReference>
<evidence type="ECO:0000313" key="11">
    <source>
        <dbReference type="EMBL" id="ABR49191.1"/>
    </source>
</evidence>
<dbReference type="InterPro" id="IPR013785">
    <property type="entry name" value="Aldolase_TIM"/>
</dbReference>
<dbReference type="Pfam" id="PF06969">
    <property type="entry name" value="HemN_C"/>
    <property type="match status" value="1"/>
</dbReference>
<evidence type="ECO:0000256" key="4">
    <source>
        <dbReference type="ARBA" id="ARBA00022691"/>
    </source>
</evidence>
<dbReference type="EMBL" id="CP000724">
    <property type="protein sequence ID" value="ABR49191.1"/>
    <property type="molecule type" value="Genomic_DNA"/>
</dbReference>
<evidence type="ECO:0000256" key="3">
    <source>
        <dbReference type="ARBA" id="ARBA00022617"/>
    </source>
</evidence>
<sequence>MKEIGLYIHIPFCEKKCYYCDFTSFSGEKHLIGPYVEALKQEVLLYKEALTGYEIKTIFFGGGTPSILSGEAMAELMEWIRRHVEIDTKAEISMEANPGLLSKDKLHRYYDSGINRLSIGLQACQDHLLKSLGRIHTYGDFIQNLADARGVGFSNINVDMMFALPNQSMNEWKASLTEIIDLGVPHLSTYGLIIEEGTSFNQWVEDKKIKTLDEELELAMFHETIRILKSKGYTHYEISNFSKPEYECRHNQIYWRNRPYLGLGVGAHSYFEKMRFSNTSHIGIYINKINIGEKPLDTQELITRNDEISETMFLGLRLLEGVSINDFTERFQSSVFDVYGDVINKLISQGLLTIKGDRIRLSQRGVDLSNIVFAEMLLE</sequence>
<evidence type="ECO:0000256" key="9">
    <source>
        <dbReference type="RuleBase" id="RU364116"/>
    </source>
</evidence>
<keyword evidence="3 9" id="KW-0349">Heme</keyword>
<dbReference type="InterPro" id="IPR010723">
    <property type="entry name" value="HemN_C"/>
</dbReference>
<dbReference type="SFLD" id="SFLDF00288">
    <property type="entry name" value="HemN-like__clustered_with_nucl"/>
    <property type="match status" value="1"/>
</dbReference>
<keyword evidence="5 9" id="KW-0479">Metal-binding</keyword>
<evidence type="ECO:0000313" key="12">
    <source>
        <dbReference type="Proteomes" id="UP000001572"/>
    </source>
</evidence>
<dbReference type="SUPFAM" id="SSF102114">
    <property type="entry name" value="Radical SAM enzymes"/>
    <property type="match status" value="1"/>
</dbReference>
<dbReference type="Pfam" id="PF04055">
    <property type="entry name" value="Radical_SAM"/>
    <property type="match status" value="1"/>
</dbReference>
<comment type="subcellular location">
    <subcellularLocation>
        <location evidence="9">Cytoplasm</location>
    </subcellularLocation>
</comment>
<keyword evidence="11" id="KW-0560">Oxidoreductase</keyword>
<keyword evidence="8 9" id="KW-0143">Chaperone</keyword>
<comment type="similarity">
    <text evidence="1">Belongs to the anaerobic coproporphyrinogen-III oxidase family. HemW subfamily.</text>
</comment>
<dbReference type="InterPro" id="IPR004559">
    <property type="entry name" value="HemW-like"/>
</dbReference>
<dbReference type="GO" id="GO:0046872">
    <property type="term" value="F:metal ion binding"/>
    <property type="evidence" value="ECO:0007669"/>
    <property type="project" value="UniProtKB-UniRule"/>
</dbReference>
<name>A6TSM3_ALKMQ</name>
<keyword evidence="9" id="KW-0963">Cytoplasm</keyword>
<dbReference type="GO" id="GO:0006779">
    <property type="term" value="P:porphyrin-containing compound biosynthetic process"/>
    <property type="evidence" value="ECO:0007669"/>
    <property type="project" value="InterPro"/>
</dbReference>
<keyword evidence="6 9" id="KW-0408">Iron</keyword>
<evidence type="ECO:0000256" key="1">
    <source>
        <dbReference type="ARBA" id="ARBA00006100"/>
    </source>
</evidence>
<dbReference type="STRING" id="293826.Amet_3051"/>
<dbReference type="KEGG" id="amt:Amet_3051"/>
<dbReference type="GO" id="GO:0005737">
    <property type="term" value="C:cytoplasm"/>
    <property type="evidence" value="ECO:0007669"/>
    <property type="project" value="UniProtKB-SubCell"/>
</dbReference>
<dbReference type="PANTHER" id="PTHR13932:SF5">
    <property type="entry name" value="RADICAL S-ADENOSYL METHIONINE DOMAIN-CONTAINING PROTEIN 1, MITOCHONDRIAL"/>
    <property type="match status" value="1"/>
</dbReference>
<proteinExistence type="inferred from homology"/>
<dbReference type="eggNOG" id="COG0635">
    <property type="taxonomic scope" value="Bacteria"/>
</dbReference>
<dbReference type="SFLD" id="SFLDF00562">
    <property type="entry name" value="HemN-like__clustered_with_heat"/>
    <property type="match status" value="1"/>
</dbReference>
<evidence type="ECO:0000259" key="10">
    <source>
        <dbReference type="PROSITE" id="PS51918"/>
    </source>
</evidence>
<dbReference type="GO" id="GO:0051539">
    <property type="term" value="F:4 iron, 4 sulfur cluster binding"/>
    <property type="evidence" value="ECO:0007669"/>
    <property type="project" value="UniProtKB-UniRule"/>
</dbReference>
<keyword evidence="4 9" id="KW-0949">S-adenosyl-L-methionine</keyword>
<reference evidence="12" key="1">
    <citation type="journal article" date="2016" name="Genome Announc.">
        <title>Complete genome sequence of Alkaliphilus metalliredigens strain QYMF, an alkaliphilic and metal-reducing bacterium isolated from borax-contaminated leachate ponds.</title>
        <authorList>
            <person name="Hwang C."/>
            <person name="Copeland A."/>
            <person name="Lucas S."/>
            <person name="Lapidus A."/>
            <person name="Barry K."/>
            <person name="Detter J.C."/>
            <person name="Glavina Del Rio T."/>
            <person name="Hammon N."/>
            <person name="Israni S."/>
            <person name="Dalin E."/>
            <person name="Tice H."/>
            <person name="Pitluck S."/>
            <person name="Chertkov O."/>
            <person name="Brettin T."/>
            <person name="Bruce D."/>
            <person name="Han C."/>
            <person name="Schmutz J."/>
            <person name="Larimer F."/>
            <person name="Land M.L."/>
            <person name="Hauser L."/>
            <person name="Kyrpides N."/>
            <person name="Mikhailova N."/>
            <person name="Ye Q."/>
            <person name="Zhou J."/>
            <person name="Richardson P."/>
            <person name="Fields M.W."/>
        </authorList>
    </citation>
    <scope>NUCLEOTIDE SEQUENCE [LARGE SCALE GENOMIC DNA]</scope>
    <source>
        <strain evidence="12">QYMF</strain>
    </source>
</reference>
<dbReference type="AlphaFoldDB" id="A6TSM3"/>